<evidence type="ECO:0000256" key="1">
    <source>
        <dbReference type="ARBA" id="ARBA00006484"/>
    </source>
</evidence>
<dbReference type="SUPFAM" id="SSF51735">
    <property type="entry name" value="NAD(P)-binding Rossmann-fold domains"/>
    <property type="match status" value="1"/>
</dbReference>
<dbReference type="InterPro" id="IPR002347">
    <property type="entry name" value="SDR_fam"/>
</dbReference>
<comment type="similarity">
    <text evidence="1">Belongs to the short-chain dehydrogenases/reductases (SDR) family.</text>
</comment>
<dbReference type="InterPro" id="IPR036291">
    <property type="entry name" value="NAD(P)-bd_dom_sf"/>
</dbReference>
<dbReference type="CDD" id="cd05233">
    <property type="entry name" value="SDR_c"/>
    <property type="match status" value="1"/>
</dbReference>
<organism evidence="3 4">
    <name type="scientific">Pontibacter silvestris</name>
    <dbReference type="NCBI Taxonomy" id="2305183"/>
    <lineage>
        <taxon>Bacteria</taxon>
        <taxon>Pseudomonadati</taxon>
        <taxon>Bacteroidota</taxon>
        <taxon>Cytophagia</taxon>
        <taxon>Cytophagales</taxon>
        <taxon>Hymenobacteraceae</taxon>
        <taxon>Pontibacter</taxon>
    </lineage>
</organism>
<dbReference type="PROSITE" id="PS00061">
    <property type="entry name" value="ADH_SHORT"/>
    <property type="match status" value="1"/>
</dbReference>
<evidence type="ECO:0000256" key="2">
    <source>
        <dbReference type="ARBA" id="ARBA00023002"/>
    </source>
</evidence>
<keyword evidence="4" id="KW-1185">Reference proteome</keyword>
<dbReference type="PRINTS" id="PR00081">
    <property type="entry name" value="GDHRDH"/>
</dbReference>
<keyword evidence="2 3" id="KW-0560">Oxidoreductase</keyword>
<reference evidence="4" key="1">
    <citation type="journal article" date="2019" name="Int. J. Syst. Evol. Microbiol.">
        <title>The Global Catalogue of Microorganisms (GCM) 10K type strain sequencing project: providing services to taxonomists for standard genome sequencing and annotation.</title>
        <authorList>
            <consortium name="The Broad Institute Genomics Platform"/>
            <consortium name="The Broad Institute Genome Sequencing Center for Infectious Disease"/>
            <person name="Wu L."/>
            <person name="Ma J."/>
        </authorList>
    </citation>
    <scope>NUCLEOTIDE SEQUENCE [LARGE SCALE GENOMIC DNA]</scope>
    <source>
        <strain evidence="4">JCM 16545</strain>
    </source>
</reference>
<name>A0ABW4WVU7_9BACT</name>
<dbReference type="NCBIfam" id="NF005559">
    <property type="entry name" value="PRK07231.1"/>
    <property type="match status" value="1"/>
</dbReference>
<sequence>MERTLENKVAIVTGASSGIGASVAKLYAAHGAKVVVSDINEQGGEKIVQQIKEKGGEAVFVKANIGQASDNEALVKAALDIYGRLDIACNNAGISSPAASIADTTLEDWDKVISVNLSSVFYGMKYQLPAMLQNGKGAIINMCSILGQVGFATASPYVASKHGVLGLTKNAALEYSAQGIRINAVAPAFIQTPLIPHDTETQQVLLSKHPIGRLGEPEEVAEMVLWLSSDKASFITGGYYPVDGAYLAQ</sequence>
<dbReference type="GO" id="GO:0047936">
    <property type="term" value="F:glucose 1-dehydrogenase [NAD(P)+] activity"/>
    <property type="evidence" value="ECO:0007669"/>
    <property type="project" value="UniProtKB-EC"/>
</dbReference>
<comment type="caution">
    <text evidence="3">The sequence shown here is derived from an EMBL/GenBank/DDBJ whole genome shotgun (WGS) entry which is preliminary data.</text>
</comment>
<dbReference type="Gene3D" id="3.40.50.720">
    <property type="entry name" value="NAD(P)-binding Rossmann-like Domain"/>
    <property type="match status" value="1"/>
</dbReference>
<protein>
    <submittedName>
        <fullName evidence="3">Glucose 1-dehydrogenase</fullName>
        <ecNumber evidence="3">1.1.1.47</ecNumber>
    </submittedName>
</protein>
<dbReference type="Proteomes" id="UP001597369">
    <property type="component" value="Unassembled WGS sequence"/>
</dbReference>
<evidence type="ECO:0000313" key="3">
    <source>
        <dbReference type="EMBL" id="MFD2065980.1"/>
    </source>
</evidence>
<dbReference type="RefSeq" id="WP_229962182.1">
    <property type="nucleotide sequence ID" value="NZ_JAJJWI010000019.1"/>
</dbReference>
<dbReference type="EC" id="1.1.1.47" evidence="3"/>
<gene>
    <name evidence="3" type="ORF">ACFSKU_03735</name>
</gene>
<dbReference type="Pfam" id="PF13561">
    <property type="entry name" value="adh_short_C2"/>
    <property type="match status" value="1"/>
</dbReference>
<dbReference type="PRINTS" id="PR00080">
    <property type="entry name" value="SDRFAMILY"/>
</dbReference>
<evidence type="ECO:0000313" key="4">
    <source>
        <dbReference type="Proteomes" id="UP001597369"/>
    </source>
</evidence>
<dbReference type="EMBL" id="JBHUHV010000014">
    <property type="protein sequence ID" value="MFD2065980.1"/>
    <property type="molecule type" value="Genomic_DNA"/>
</dbReference>
<proteinExistence type="inferred from homology"/>
<dbReference type="InterPro" id="IPR020904">
    <property type="entry name" value="Sc_DH/Rdtase_CS"/>
</dbReference>
<dbReference type="PANTHER" id="PTHR24321">
    <property type="entry name" value="DEHYDROGENASES, SHORT CHAIN"/>
    <property type="match status" value="1"/>
</dbReference>
<dbReference type="PANTHER" id="PTHR24321:SF8">
    <property type="entry name" value="ESTRADIOL 17-BETA-DEHYDROGENASE 8-RELATED"/>
    <property type="match status" value="1"/>
</dbReference>
<accession>A0ABW4WVU7</accession>